<evidence type="ECO:0000256" key="1">
    <source>
        <dbReference type="SAM" id="MobiDB-lite"/>
    </source>
</evidence>
<evidence type="ECO:0000259" key="2">
    <source>
        <dbReference type="PROSITE" id="PS50878"/>
    </source>
</evidence>
<dbReference type="PANTHER" id="PTHR33116">
    <property type="entry name" value="REVERSE TRANSCRIPTASE ZINC-BINDING DOMAIN-CONTAINING PROTEIN-RELATED-RELATED"/>
    <property type="match status" value="1"/>
</dbReference>
<evidence type="ECO:0000313" key="4">
    <source>
        <dbReference type="Proteomes" id="UP000694240"/>
    </source>
</evidence>
<feature type="compositionally biased region" description="Polar residues" evidence="1">
    <location>
        <begin position="812"/>
        <end position="828"/>
    </location>
</feature>
<feature type="region of interest" description="Disordered" evidence="1">
    <location>
        <begin position="753"/>
        <end position="783"/>
    </location>
</feature>
<feature type="region of interest" description="Disordered" evidence="1">
    <location>
        <begin position="2315"/>
        <end position="2350"/>
    </location>
</feature>
<dbReference type="Pfam" id="PF14111">
    <property type="entry name" value="DUF4283"/>
    <property type="match status" value="2"/>
</dbReference>
<dbReference type="Pfam" id="PF00078">
    <property type="entry name" value="RVT_1"/>
    <property type="match status" value="1"/>
</dbReference>
<evidence type="ECO:0000313" key="3">
    <source>
        <dbReference type="EMBL" id="KAG7542575.1"/>
    </source>
</evidence>
<accession>A0A8T1Y627</accession>
<feature type="compositionally biased region" description="Polar residues" evidence="1">
    <location>
        <begin position="2318"/>
        <end position="2327"/>
    </location>
</feature>
<dbReference type="PROSITE" id="PS50878">
    <property type="entry name" value="RT_POL"/>
    <property type="match status" value="1"/>
</dbReference>
<organism evidence="3 4">
    <name type="scientific">Arabidopsis thaliana x Arabidopsis arenosa</name>
    <dbReference type="NCBI Taxonomy" id="1240361"/>
    <lineage>
        <taxon>Eukaryota</taxon>
        <taxon>Viridiplantae</taxon>
        <taxon>Streptophyta</taxon>
        <taxon>Embryophyta</taxon>
        <taxon>Tracheophyta</taxon>
        <taxon>Spermatophyta</taxon>
        <taxon>Magnoliopsida</taxon>
        <taxon>eudicotyledons</taxon>
        <taxon>Gunneridae</taxon>
        <taxon>Pentapetalae</taxon>
        <taxon>rosids</taxon>
        <taxon>malvids</taxon>
        <taxon>Brassicales</taxon>
        <taxon>Brassicaceae</taxon>
        <taxon>Camelineae</taxon>
        <taxon>Arabidopsis</taxon>
    </lineage>
</organism>
<reference evidence="3 4" key="1">
    <citation type="submission" date="2020-12" db="EMBL/GenBank/DDBJ databases">
        <title>Concerted genomic and epigenomic changes stabilize Arabidopsis allopolyploids.</title>
        <authorList>
            <person name="Chen Z."/>
        </authorList>
    </citation>
    <scope>NUCLEOTIDE SEQUENCE [LARGE SCALE GENOMIC DNA]</scope>
    <source>
        <strain evidence="3">Allo738</strain>
        <tissue evidence="3">Leaf</tissue>
    </source>
</reference>
<dbReference type="PANTHER" id="PTHR33116:SF86">
    <property type="entry name" value="REVERSE TRANSCRIPTASE DOMAIN-CONTAINING PROTEIN"/>
    <property type="match status" value="1"/>
</dbReference>
<feature type="region of interest" description="Disordered" evidence="1">
    <location>
        <begin position="677"/>
        <end position="711"/>
    </location>
</feature>
<comment type="caution">
    <text evidence="3">The sequence shown here is derived from an EMBL/GenBank/DDBJ whole genome shotgun (WGS) entry which is preliminary data.</text>
</comment>
<dbReference type="CDD" id="cd01650">
    <property type="entry name" value="RT_nLTR_like"/>
    <property type="match status" value="1"/>
</dbReference>
<dbReference type="Proteomes" id="UP000694240">
    <property type="component" value="Chromosome 12"/>
</dbReference>
<dbReference type="Pfam" id="PF13966">
    <property type="entry name" value="zf-RVT"/>
    <property type="match status" value="2"/>
</dbReference>
<feature type="compositionally biased region" description="Low complexity" evidence="1">
    <location>
        <begin position="756"/>
        <end position="765"/>
    </location>
</feature>
<dbReference type="InterPro" id="IPR025836">
    <property type="entry name" value="Zn_knuckle_CX2CX4HX4C"/>
</dbReference>
<dbReference type="InterPro" id="IPR026960">
    <property type="entry name" value="RVT-Znf"/>
</dbReference>
<feature type="region of interest" description="Disordered" evidence="1">
    <location>
        <begin position="2382"/>
        <end position="2432"/>
    </location>
</feature>
<gene>
    <name evidence="3" type="ORF">ISN45_Aa07g025420</name>
</gene>
<dbReference type="EMBL" id="JAEFBK010000012">
    <property type="protein sequence ID" value="KAG7542575.1"/>
    <property type="molecule type" value="Genomic_DNA"/>
</dbReference>
<feature type="domain" description="Reverse transcriptase" evidence="2">
    <location>
        <begin position="1191"/>
        <end position="1457"/>
    </location>
</feature>
<dbReference type="InterPro" id="IPR025558">
    <property type="entry name" value="DUF4283"/>
</dbReference>
<dbReference type="Pfam" id="PF13456">
    <property type="entry name" value="RVT_3"/>
    <property type="match status" value="2"/>
</dbReference>
<dbReference type="InterPro" id="IPR000477">
    <property type="entry name" value="RT_dom"/>
</dbReference>
<proteinExistence type="predicted"/>
<dbReference type="GO" id="GO:0003676">
    <property type="term" value="F:nucleic acid binding"/>
    <property type="evidence" value="ECO:0007669"/>
    <property type="project" value="InterPro"/>
</dbReference>
<protein>
    <submittedName>
        <fullName evidence="3">Zinc knuckle CX2CX4HX4C</fullName>
    </submittedName>
</protein>
<dbReference type="GO" id="GO:0004523">
    <property type="term" value="F:RNA-DNA hybrid ribonuclease activity"/>
    <property type="evidence" value="ECO:0007669"/>
    <property type="project" value="InterPro"/>
</dbReference>
<feature type="compositionally biased region" description="Basic and acidic residues" evidence="1">
    <location>
        <begin position="27"/>
        <end position="44"/>
    </location>
</feature>
<feature type="region of interest" description="Disordered" evidence="1">
    <location>
        <begin position="809"/>
        <end position="828"/>
    </location>
</feature>
<dbReference type="Pfam" id="PF14392">
    <property type="entry name" value="zf-CCHC_4"/>
    <property type="match status" value="2"/>
</dbReference>
<feature type="compositionally biased region" description="Low complexity" evidence="1">
    <location>
        <begin position="2383"/>
        <end position="2397"/>
    </location>
</feature>
<feature type="region of interest" description="Disordered" evidence="1">
    <location>
        <begin position="27"/>
        <end position="65"/>
    </location>
</feature>
<sequence length="2432" mass="279460">MKSGSDAEKTPNESECLQNDCVVASESKGKEKLGCEKVKPEVKPRPTTLHKPMTIPQRSPAVFNNNDKKAKAEPNRVKMVLSGALPVAAALFCRGMKIDERCQICGGDEETVNHVLFTCTMARQIWALTGIPSPSWGFQNGSVFANIHYLLVNTKNSLWPKELRSSFPWTLWRIWKNRNLASFEGTCFSPIESAQKIIEDWQEWVDAQNVEEEKEQQGSTGEAVLGSNQEEVLGLKRNNWSPPSLNWFKCNIGISWSNRNKFAGGAWVLRNHTGMVLLHSRRAFVRIEDKNEAHFVVMMWAIESMRSHKIDNVIFACQVESLVNAINRPIAWPSFRYQSMEACLALKCFRHWKFFLENSSSNRSAFLIAKSVTNDCRLQSYVAIGQPSWLDVGQCSRACHAGDGVDTRASYGVKKENRESRTSRTWDVDLSISLRGLYKVLQVLCESKYLCVLFLSMDMDLNIAIQKMSISDDKPLVLPNQAKFCSTEKNHCSLMGRFLNPTNQRMSNWILDMPRIWRLNNRVHGVALSQERFQFIFKSEGDLTEILKTGVWTQDDWCVVMERWIERPPPDYLMFMSIWIRLRNIPVNYYTEETIREIAKCAGEVIQVLFDPEKSQAQDYVRVNVLLDVRNPLRNSKELQLPTGEIVLISFDYERIRKRCFHCQRLTHEKNMCPFLKPDDVSVSSPTPENKDKQKGLLIPDSANPISNQNSPKLLADAMKEASSQKQLLLLKLNDDESFSDFQDSDFFKGLKEGSSDAGSSGLSLRQKNPRKRKAPISKTQQAKSVLSEVKKVSMSEKQPQFNKVFKRKTQIQESQASKSLKTDNSTVVPDEPPLYQISAFGVNRKEPWCMIGDFNDMLSNKDKLGGPLRLLSSFRPFKDMLNTCDMHELGSTGNSFTWGGKRNYQWIQCKLDRSFGNSAWFSMFPNSHQWFLEKLGSDHRPVLVKFIKDQELFRGQFRFDKRMADNPLLWNAIHSSWNSEISKGKHSSIFSIAQCRRVIHDWKQSSEYNAKNKIQRLRKELDYQMSLQFPDWERIRMLKEQLGIAFHEEESFWRQKSSEKWLLDGDKNTEFFHAAVKSKRVRNALNVLMDDNGIEHSLNREKGQLASSFFEKLFQSSNPCNVNDYLGDLQPRVSASMNSKLTKEVTEQEIYRAVFSINSESAPGPDGFTALFFQKYWSLVKTQVISEIQGFFKTGVLPQEWNHTHICLIPKIPNPTKMTEVRPISLCSVLYKIISKILSSRLKSQLPYIVSSTQSAYVEKRLVSDNILIAHEIMHSLKTNEKISTDFMVFKTDMSKAFDRVEWTFLEGILTALGFDSKWISWIMGCVSSVTYSVLINGTPYGFIKPERGIRQGDPLSPFLFVLCTEALIHLLEQAKRENKVEGIQFNNAGPSINHILFADDTLLMCKANKEECEEILLCLSKYERLSGQMINLDKSAITFGINVNPEIKNWVKMRSGIKTEGGTGKYLGLPECLSGSKQQLLGFIKDRLQTRMSSWFAKTLSQGGKEILLKSIAMALPVYAMTCFKLPVSLCKSLTSIMMNFWWNNLQDTRKIHWLSWQKLTMPKMLGGIGFRDLQSFNQALLAKQAWRLLHEKDSLFFKVFKSRYFQNSDFLNAPFGTRPSYAWRSILHGRSLLKEGLKRVIGNGANTNVWIDDWVFDEKPRRALALHSLLNINLTVQSLIDSDTRNWNWDRLKELFPLDEIEVISRQRPAVSQKDSFCWSKTRHGLYTVKSGYELSSRKVHHNLFKEAETEPSLSPLFMQVWKIQTAPKIKVFIWKALKGALAVEERLKTRGIFAKDGCLMCDADTETVNHILFQCPLARQVWALSNIPFPVHGFGNSIFTNINHLVQISQVKTVPQDIRFVNPWILWILWKNRNKTMFEGQSDWTTKIVAKAFEDGNNWWVAHHNDSHLNGVQKPNPNHSWTPPISGELKCNIGFAFSRKKALSGAAWVVRDSSGIVLLHSRRAYTQVHSLFEAKVKSWHWALESMSWHNLKHVTFGASSFEIIQALTNSKDWPAITGHIAELLSFTKDKPNWFALMEEPAANRPAFEIANSVLTVFLSPKMADELWNELQDSMLGLDDPETYIPYYAYAEAVTRNRLSLIARPLNPRVQNLQTVVSSLPRSWGLATRVHGRVLDATYVQFLFHSEIDLLSIQRREPWVFNNWFVAMQRWEDIPDIDFLTTIDLWVQFRGIPLPYVSNMTVRLIAEVLGEFVETEFNETTSTQISFIRVRIRFEITDSLRFFSRFSFRTGETAIIRFQYERLRRLCSNCFRMTHHREFCPFLPRTPVNRVNAPESERIGHFREGLNDEFHRSDMNSQSQNSDISFPAPISQYPRAVSPPPRVNRPSLNTEELEAACPHFQSSSFQNVRHLARPIPQYPSRRYSSVGSSSSSHSVNEDISPISKQFEVGESSKGQEYKEGRNQLPPKKR</sequence>
<name>A0A8T1Y627_9BRAS</name>
<dbReference type="InterPro" id="IPR002156">
    <property type="entry name" value="RNaseH_domain"/>
</dbReference>
<keyword evidence="4" id="KW-1185">Reference proteome</keyword>